<dbReference type="Pfam" id="PF16738">
    <property type="entry name" value="CBM26"/>
    <property type="match status" value="2"/>
</dbReference>
<evidence type="ECO:0000256" key="9">
    <source>
        <dbReference type="ARBA" id="ARBA00023277"/>
    </source>
</evidence>
<dbReference type="SMART" id="SM00642">
    <property type="entry name" value="Aamy"/>
    <property type="match status" value="1"/>
</dbReference>
<evidence type="ECO:0000256" key="8">
    <source>
        <dbReference type="ARBA" id="ARBA00022837"/>
    </source>
</evidence>
<feature type="domain" description="Alpha-amylase C-terminal" evidence="14">
    <location>
        <begin position="401"/>
        <end position="476"/>
    </location>
</feature>
<dbReference type="EMBL" id="FNGM01000010">
    <property type="protein sequence ID" value="SDM23567.1"/>
    <property type="molecule type" value="Genomic_DNA"/>
</dbReference>
<keyword evidence="8" id="KW-0106">Calcium</keyword>
<proteinExistence type="inferred from homology"/>
<dbReference type="InterPro" id="IPR006047">
    <property type="entry name" value="GH13_cat_dom"/>
</dbReference>
<dbReference type="InterPro" id="IPR006046">
    <property type="entry name" value="Alpha_amylase"/>
</dbReference>
<evidence type="ECO:0000256" key="3">
    <source>
        <dbReference type="ARBA" id="ARBA00008061"/>
    </source>
</evidence>
<dbReference type="InterPro" id="IPR017853">
    <property type="entry name" value="GH"/>
</dbReference>
<evidence type="ECO:0000259" key="14">
    <source>
        <dbReference type="SMART" id="SM00632"/>
    </source>
</evidence>
<evidence type="ECO:0000313" key="16">
    <source>
        <dbReference type="EMBL" id="SDM23567.1"/>
    </source>
</evidence>
<dbReference type="PRINTS" id="PR00110">
    <property type="entry name" value="ALPHAAMYLASE"/>
</dbReference>
<dbReference type="PANTHER" id="PTHR43447">
    <property type="entry name" value="ALPHA-AMYLASE"/>
    <property type="match status" value="1"/>
</dbReference>
<dbReference type="InterPro" id="IPR013783">
    <property type="entry name" value="Ig-like_fold"/>
</dbReference>
<dbReference type="GO" id="GO:0005975">
    <property type="term" value="P:carbohydrate metabolic process"/>
    <property type="evidence" value="ECO:0007669"/>
    <property type="project" value="InterPro"/>
</dbReference>
<evidence type="ECO:0000256" key="11">
    <source>
        <dbReference type="RuleBase" id="RU003615"/>
    </source>
</evidence>
<dbReference type="EC" id="3.2.1.1" evidence="4 12"/>
<dbReference type="Pfam" id="PF00128">
    <property type="entry name" value="Alpha-amylase"/>
    <property type="match status" value="1"/>
</dbReference>
<evidence type="ECO:0000256" key="7">
    <source>
        <dbReference type="ARBA" id="ARBA00022801"/>
    </source>
</evidence>
<keyword evidence="9 12" id="KW-0119">Carbohydrate metabolism</keyword>
<keyword evidence="7 12" id="KW-0378">Hydrolase</keyword>
<dbReference type="CDD" id="cd11315">
    <property type="entry name" value="AmyAc_bac1_AmyA"/>
    <property type="match status" value="1"/>
</dbReference>
<evidence type="ECO:0000256" key="4">
    <source>
        <dbReference type="ARBA" id="ARBA00012595"/>
    </source>
</evidence>
<feature type="chain" id="PRO_5039597565" description="Alpha-amylase" evidence="13">
    <location>
        <begin position="28"/>
        <end position="757"/>
    </location>
</feature>
<dbReference type="RefSeq" id="WP_074648350.1">
    <property type="nucleotide sequence ID" value="NZ_CP048429.1"/>
</dbReference>
<protein>
    <recommendedName>
        <fullName evidence="5 12">Alpha-amylase</fullName>
        <ecNumber evidence="4 12">3.2.1.1</ecNumber>
    </recommendedName>
</protein>
<dbReference type="Proteomes" id="UP000182783">
    <property type="component" value="Unassembled WGS sequence"/>
</dbReference>
<dbReference type="GO" id="GO:0004556">
    <property type="term" value="F:alpha-amylase activity"/>
    <property type="evidence" value="ECO:0007669"/>
    <property type="project" value="UniProtKB-UniRule"/>
</dbReference>
<evidence type="ECO:0000256" key="6">
    <source>
        <dbReference type="ARBA" id="ARBA00022723"/>
    </source>
</evidence>
<name>A0A1G9RKX8_9BACL</name>
<organism evidence="16 17">
    <name type="scientific">Paenibacillus jilunlii</name>
    <dbReference type="NCBI Taxonomy" id="682956"/>
    <lineage>
        <taxon>Bacteria</taxon>
        <taxon>Bacillati</taxon>
        <taxon>Bacillota</taxon>
        <taxon>Bacilli</taxon>
        <taxon>Bacillales</taxon>
        <taxon>Paenibacillaceae</taxon>
        <taxon>Paenibacillus</taxon>
    </lineage>
</organism>
<evidence type="ECO:0000256" key="1">
    <source>
        <dbReference type="ARBA" id="ARBA00000548"/>
    </source>
</evidence>
<keyword evidence="13" id="KW-0732">Signal</keyword>
<feature type="signal peptide" evidence="13">
    <location>
        <begin position="1"/>
        <end position="27"/>
    </location>
</feature>
<dbReference type="InterPro" id="IPR031965">
    <property type="entry name" value="CBM26"/>
</dbReference>
<dbReference type="SMART" id="SM00632">
    <property type="entry name" value="Aamy_C"/>
    <property type="match status" value="1"/>
</dbReference>
<keyword evidence="10 12" id="KW-0326">Glycosidase</keyword>
<evidence type="ECO:0000256" key="10">
    <source>
        <dbReference type="ARBA" id="ARBA00023295"/>
    </source>
</evidence>
<dbReference type="InterPro" id="IPR013780">
    <property type="entry name" value="Glyco_hydro_b"/>
</dbReference>
<dbReference type="SUPFAM" id="SSF51445">
    <property type="entry name" value="(Trans)glycosidases"/>
    <property type="match status" value="1"/>
</dbReference>
<evidence type="ECO:0000313" key="17">
    <source>
        <dbReference type="Proteomes" id="UP000182783"/>
    </source>
</evidence>
<feature type="domain" description="Glycosyl hydrolase family 13 catalytic" evidence="15">
    <location>
        <begin position="57"/>
        <end position="393"/>
    </location>
</feature>
<evidence type="ECO:0000256" key="2">
    <source>
        <dbReference type="ARBA" id="ARBA00001913"/>
    </source>
</evidence>
<evidence type="ECO:0000256" key="12">
    <source>
        <dbReference type="RuleBase" id="RU361134"/>
    </source>
</evidence>
<evidence type="ECO:0000259" key="15">
    <source>
        <dbReference type="SMART" id="SM00642"/>
    </source>
</evidence>
<dbReference type="GO" id="GO:0046872">
    <property type="term" value="F:metal ion binding"/>
    <property type="evidence" value="ECO:0007669"/>
    <property type="project" value="UniProtKB-KW"/>
</dbReference>
<accession>A0A1G9RKX8</accession>
<evidence type="ECO:0000256" key="13">
    <source>
        <dbReference type="SAM" id="SignalP"/>
    </source>
</evidence>
<sequence>MKNKVRASLWSMVLVVAVLLQTMGFVAAPRDSALAADSGASAAPAGDYGLPARTADGVIFHAWNWSFDTITRNLPALAGAGFKSVQTSPVQPTKEGGTDGSKWWVLYQPTYFSVGNSQLGSRDQFRTMCSEAEKYGISIIVDVVVNHTANAGGGGDTYKPAGNVDPYIRNNPSFWHEARGIANWDDRWQVTQWGVGLPDLNTSNQELQNVIIGFLNDAVSLGADGFRFDTAKHIELPDDPYGSGSNFWPRVLGSLNNKGNLYIYGEVLQGGADRFAAYSNYINLAASNYGHNVRRAVGFGSSINVNSATSFDANNVNPSKLVTWVESHDTYANHSKETTGMNDWQIKMAWSIIAARAQTTSLFFNRPVGSGTIGQAGSTNWQDADIAAVNKFHNAMAGQGEYLRSQGDQVMLIERGNKGMTIVNLGGDTYINSATNLANGSYVNKASGGGTFTVSGGRITGNLGGGKIAVLYEGEASQQTPSVSIDKAEGSFNTDSLAVRITVNGADSAFYTVNNGSAVSFRSGDTVTFGAGAAFGSSFVLKITAANGAGQTVKAYTFVKEDPKAALTVHYFKPSGWGTPNIYYYDDSVTPAKSGPAWPGTAMKDEGNGWYSYSITSWTQAKVIFNSGSNQNPAAQQPGYSVSGEKWIKDGVIYPKNPDKPTTDTITVHYYKPSGWGTPNIYYYDDSTVPTKEGQAWPGKVMTSEGNGWYSYSISGWDKAYVIFNSDGRQSPESQQRGYLVTRDSWIKDGVITGQEP</sequence>
<dbReference type="Gene3D" id="3.20.20.80">
    <property type="entry name" value="Glycosidases"/>
    <property type="match status" value="1"/>
</dbReference>
<dbReference type="AlphaFoldDB" id="A0A1G9RKX8"/>
<dbReference type="InterPro" id="IPR031319">
    <property type="entry name" value="A-amylase_C"/>
</dbReference>
<comment type="cofactor">
    <cofactor evidence="2">
        <name>Ca(2+)</name>
        <dbReference type="ChEBI" id="CHEBI:29108"/>
    </cofactor>
</comment>
<evidence type="ECO:0000256" key="5">
    <source>
        <dbReference type="ARBA" id="ARBA00017303"/>
    </source>
</evidence>
<comment type="catalytic activity">
    <reaction evidence="1 12">
        <text>Endohydrolysis of (1-&gt;4)-alpha-D-glucosidic linkages in polysaccharides containing three or more (1-&gt;4)-alpha-linked D-glucose units.</text>
        <dbReference type="EC" id="3.2.1.1"/>
    </reaction>
</comment>
<comment type="similarity">
    <text evidence="3 11">Belongs to the glycosyl hydrolase 13 family.</text>
</comment>
<dbReference type="Gene3D" id="2.60.40.1180">
    <property type="entry name" value="Golgi alpha-mannosidase II"/>
    <property type="match status" value="1"/>
</dbReference>
<dbReference type="Gene3D" id="2.60.40.10">
    <property type="entry name" value="Immunoglobulins"/>
    <property type="match status" value="2"/>
</dbReference>
<keyword evidence="6" id="KW-0479">Metal-binding</keyword>
<dbReference type="SUPFAM" id="SSF51011">
    <property type="entry name" value="Glycosyl hydrolase domain"/>
    <property type="match status" value="1"/>
</dbReference>
<gene>
    <name evidence="16" type="ORF">SAMN05216191_110146</name>
</gene>
<reference evidence="16 17" key="1">
    <citation type="submission" date="2016-10" db="EMBL/GenBank/DDBJ databases">
        <authorList>
            <person name="de Groot N.N."/>
        </authorList>
    </citation>
    <scope>NUCLEOTIDE SEQUENCE [LARGE SCALE GENOMIC DNA]</scope>
    <source>
        <strain evidence="16 17">CGMCC 1.10239</strain>
    </source>
</reference>